<dbReference type="PANTHER" id="PTHR43646:SF3">
    <property type="entry name" value="SLR1566 PROTEIN"/>
    <property type="match status" value="1"/>
</dbReference>
<reference evidence="2 3" key="1">
    <citation type="submission" date="2019-02" db="EMBL/GenBank/DDBJ databases">
        <title>Sequencing the genomes of 1000 actinobacteria strains.</title>
        <authorList>
            <person name="Klenk H.-P."/>
        </authorList>
    </citation>
    <scope>NUCLEOTIDE SEQUENCE [LARGE SCALE GENOMIC DNA]</scope>
    <source>
        <strain evidence="2 3">DSM 45779</strain>
    </source>
</reference>
<comment type="caution">
    <text evidence="2">The sequence shown here is derived from an EMBL/GenBank/DDBJ whole genome shotgun (WGS) entry which is preliminary data.</text>
</comment>
<dbReference type="InterPro" id="IPR001173">
    <property type="entry name" value="Glyco_trans_2-like"/>
</dbReference>
<feature type="domain" description="Glycosyltransferase 2-like" evidence="1">
    <location>
        <begin position="51"/>
        <end position="162"/>
    </location>
</feature>
<proteinExistence type="predicted"/>
<dbReference type="CDD" id="cd00761">
    <property type="entry name" value="Glyco_tranf_GTA_type"/>
    <property type="match status" value="1"/>
</dbReference>
<dbReference type="InterPro" id="IPR029044">
    <property type="entry name" value="Nucleotide-diphossugar_trans"/>
</dbReference>
<protein>
    <submittedName>
        <fullName evidence="2">Glycosyl transferase family 2</fullName>
    </submittedName>
</protein>
<gene>
    <name evidence="2" type="ORF">EV383_3760</name>
</gene>
<dbReference type="RefSeq" id="WP_130291084.1">
    <property type="nucleotide sequence ID" value="NZ_SHKL01000001.1"/>
</dbReference>
<evidence type="ECO:0000313" key="3">
    <source>
        <dbReference type="Proteomes" id="UP000291591"/>
    </source>
</evidence>
<dbReference type="PANTHER" id="PTHR43646">
    <property type="entry name" value="GLYCOSYLTRANSFERASE"/>
    <property type="match status" value="1"/>
</dbReference>
<dbReference type="OrthoDB" id="9806525at2"/>
<dbReference type="GO" id="GO:0016740">
    <property type="term" value="F:transferase activity"/>
    <property type="evidence" value="ECO:0007669"/>
    <property type="project" value="UniProtKB-KW"/>
</dbReference>
<dbReference type="SUPFAM" id="SSF53448">
    <property type="entry name" value="Nucleotide-diphospho-sugar transferases"/>
    <property type="match status" value="1"/>
</dbReference>
<organism evidence="2 3">
    <name type="scientific">Pseudonocardia sediminis</name>
    <dbReference type="NCBI Taxonomy" id="1397368"/>
    <lineage>
        <taxon>Bacteria</taxon>
        <taxon>Bacillati</taxon>
        <taxon>Actinomycetota</taxon>
        <taxon>Actinomycetes</taxon>
        <taxon>Pseudonocardiales</taxon>
        <taxon>Pseudonocardiaceae</taxon>
        <taxon>Pseudonocardia</taxon>
    </lineage>
</organism>
<sequence>MVTSRAAGRAWSAAVDAGAVLAVAATAHQVVNLRALRTPSPRPPDVGEPVSVLVPARDEAHRIGPTVRSLLAQVGVADLEILVLDDGSTDGTADVVRAATGDDDRVRVHTGTPPPGGWLGKPHACAQLAALARGRVLVLVDADVVLAPHAVAAAVALLRAPDRPLDLLCPWPRQLADGVAPRLLQPLQVWSWTSLLPLRRAERSHRPSFAAANGQFLLVDAAALARAGGFGAVAGEVLDDIGLARAVMASGGHAGVADGSTVASCRMYEGWTDLSAGYRKSLWSAFGTTPRAAAVAAALALVYLVPPLAALGGSRAGLAGYAAAVAGRALAARRTGGRVWPDALAHPLSVAGTIGLLAASVAGHRRGTLTWKGRVL</sequence>
<dbReference type="AlphaFoldDB" id="A0A4Q7V0M4"/>
<dbReference type="Pfam" id="PF00535">
    <property type="entry name" value="Glycos_transf_2"/>
    <property type="match status" value="1"/>
</dbReference>
<evidence type="ECO:0000259" key="1">
    <source>
        <dbReference type="Pfam" id="PF00535"/>
    </source>
</evidence>
<keyword evidence="3" id="KW-1185">Reference proteome</keyword>
<accession>A0A4Q7V0M4</accession>
<name>A0A4Q7V0M4_PSEST</name>
<keyword evidence="2" id="KW-0808">Transferase</keyword>
<dbReference type="Proteomes" id="UP000291591">
    <property type="component" value="Unassembled WGS sequence"/>
</dbReference>
<dbReference type="EMBL" id="SHKL01000001">
    <property type="protein sequence ID" value="RZT86861.1"/>
    <property type="molecule type" value="Genomic_DNA"/>
</dbReference>
<dbReference type="Gene3D" id="3.90.550.10">
    <property type="entry name" value="Spore Coat Polysaccharide Biosynthesis Protein SpsA, Chain A"/>
    <property type="match status" value="1"/>
</dbReference>
<evidence type="ECO:0000313" key="2">
    <source>
        <dbReference type="EMBL" id="RZT86861.1"/>
    </source>
</evidence>